<accession>A0A0B2DA67</accession>
<dbReference type="PROSITE" id="PS51257">
    <property type="entry name" value="PROKAR_LIPOPROTEIN"/>
    <property type="match status" value="1"/>
</dbReference>
<dbReference type="EMBL" id="JTAK01000002">
    <property type="protein sequence ID" value="KHO65530.1"/>
    <property type="molecule type" value="Genomic_DNA"/>
</dbReference>
<keyword evidence="2" id="KW-0732">Signal</keyword>
<dbReference type="RefSeq" id="WP_027591252.1">
    <property type="nucleotide sequence ID" value="NZ_FMUP01000001.1"/>
</dbReference>
<dbReference type="STRING" id="706570.PT85_05560"/>
<evidence type="ECO:0000313" key="3">
    <source>
        <dbReference type="EMBL" id="KHO65530.1"/>
    </source>
</evidence>
<evidence type="ECO:0000313" key="4">
    <source>
        <dbReference type="EMBL" id="SIQ52584.1"/>
    </source>
</evidence>
<dbReference type="Proteomes" id="UP000186079">
    <property type="component" value="Unassembled WGS sequence"/>
</dbReference>
<evidence type="ECO:0000256" key="2">
    <source>
        <dbReference type="SAM" id="SignalP"/>
    </source>
</evidence>
<reference evidence="3 5" key="1">
    <citation type="submission" date="2014-11" db="EMBL/GenBank/DDBJ databases">
        <title>Genome sequence of Pseudomonas tuomuerensis JCM 14085.</title>
        <authorList>
            <person name="Shin S.-K."/>
            <person name="Yi H."/>
        </authorList>
    </citation>
    <scope>NUCLEOTIDE SEQUENCE [LARGE SCALE GENOMIC DNA]</scope>
    <source>
        <strain evidence="3 5">JCM 14085</strain>
    </source>
</reference>
<feature type="signal peptide" evidence="2">
    <location>
        <begin position="1"/>
        <end position="22"/>
    </location>
</feature>
<keyword evidence="5" id="KW-1185">Reference proteome</keyword>
<dbReference type="AlphaFoldDB" id="A0A0B2DA67"/>
<evidence type="ECO:0000313" key="5">
    <source>
        <dbReference type="Proteomes" id="UP000030980"/>
    </source>
</evidence>
<organism evidence="3 5">
    <name type="scientific">Pseudomonas flexibilis</name>
    <dbReference type="NCBI Taxonomy" id="706570"/>
    <lineage>
        <taxon>Bacteria</taxon>
        <taxon>Pseudomonadati</taxon>
        <taxon>Pseudomonadota</taxon>
        <taxon>Gammaproteobacteria</taxon>
        <taxon>Pseudomonadales</taxon>
        <taxon>Pseudomonadaceae</taxon>
        <taxon>Pseudomonas</taxon>
    </lineage>
</organism>
<evidence type="ECO:0000256" key="1">
    <source>
        <dbReference type="SAM" id="MobiDB-lite"/>
    </source>
</evidence>
<accession>A0A0B3BSE6</accession>
<feature type="compositionally biased region" description="Pro residues" evidence="1">
    <location>
        <begin position="34"/>
        <end position="62"/>
    </location>
</feature>
<dbReference type="PATRIC" id="fig|706570.3.peg.1364"/>
<dbReference type="Proteomes" id="UP000030980">
    <property type="component" value="Unassembled WGS sequence"/>
</dbReference>
<dbReference type="OrthoDB" id="5735490at2"/>
<proteinExistence type="predicted"/>
<feature type="chain" id="PRO_5015034494" description="Lipoprotein" evidence="2">
    <location>
        <begin position="23"/>
        <end position="138"/>
    </location>
</feature>
<gene>
    <name evidence="3" type="ORF">PT85_05560</name>
    <name evidence="4" type="ORF">SAMN05421672_10790</name>
</gene>
<evidence type="ECO:0008006" key="7">
    <source>
        <dbReference type="Google" id="ProtNLM"/>
    </source>
</evidence>
<name>A0A0B2DA67_9PSED</name>
<evidence type="ECO:0000313" key="6">
    <source>
        <dbReference type="Proteomes" id="UP000186079"/>
    </source>
</evidence>
<dbReference type="EMBL" id="FTMC01000007">
    <property type="protein sequence ID" value="SIQ52584.1"/>
    <property type="molecule type" value="Genomic_DNA"/>
</dbReference>
<protein>
    <recommendedName>
        <fullName evidence="7">Lipoprotein</fullName>
    </recommendedName>
</protein>
<sequence>MQRAAGRLLLLGSLLLSGCASDIYQLPGSRQTPQPWPEPRPAPTPEPSRPVITPVPPRPEVPSQPQSTGTHPRYAPPPHVEARWDARLGVYVVSGRELYYRERLYYRWEDGWLCSAQPDGPWESVAEVSVPMGLRGLH</sequence>
<feature type="region of interest" description="Disordered" evidence="1">
    <location>
        <begin position="26"/>
        <end position="79"/>
    </location>
</feature>
<reference evidence="4 6" key="2">
    <citation type="submission" date="2017-01" db="EMBL/GenBank/DDBJ databases">
        <authorList>
            <person name="Mah S.A."/>
            <person name="Swanson W.J."/>
            <person name="Moy G.W."/>
            <person name="Vacquier V.D."/>
        </authorList>
    </citation>
    <scope>NUCLEOTIDE SEQUENCE [LARGE SCALE GENOMIC DNA]</scope>
    <source>
        <strain evidence="4 6">ATCC 29606</strain>
    </source>
</reference>